<dbReference type="InterPro" id="IPR045378">
    <property type="entry name" value="LNT_N"/>
</dbReference>
<feature type="transmembrane region" description="Helical" evidence="9">
    <location>
        <begin position="166"/>
        <end position="186"/>
    </location>
</feature>
<evidence type="ECO:0000313" key="12">
    <source>
        <dbReference type="Proteomes" id="UP000244248"/>
    </source>
</evidence>
<dbReference type="GO" id="GO:0016410">
    <property type="term" value="F:N-acyltransferase activity"/>
    <property type="evidence" value="ECO:0007669"/>
    <property type="project" value="UniProtKB-UniRule"/>
</dbReference>
<dbReference type="SUPFAM" id="SSF56317">
    <property type="entry name" value="Carbon-nitrogen hydrolase"/>
    <property type="match status" value="1"/>
</dbReference>
<keyword evidence="4 9" id="KW-0808">Transferase</keyword>
<keyword evidence="11" id="KW-0449">Lipoprotein</keyword>
<dbReference type="PROSITE" id="PS50263">
    <property type="entry name" value="CN_HYDROLASE"/>
    <property type="match status" value="1"/>
</dbReference>
<evidence type="ECO:0000313" key="11">
    <source>
        <dbReference type="EMBL" id="PTU32694.1"/>
    </source>
</evidence>
<dbReference type="Pfam" id="PF20154">
    <property type="entry name" value="LNT_N"/>
    <property type="match status" value="1"/>
</dbReference>
<keyword evidence="12" id="KW-1185">Reference proteome</keyword>
<evidence type="ECO:0000256" key="6">
    <source>
        <dbReference type="ARBA" id="ARBA00022989"/>
    </source>
</evidence>
<keyword evidence="6 9" id="KW-1133">Transmembrane helix</keyword>
<feature type="transmembrane region" description="Helical" evidence="9">
    <location>
        <begin position="90"/>
        <end position="118"/>
    </location>
</feature>
<evidence type="ECO:0000256" key="9">
    <source>
        <dbReference type="HAMAP-Rule" id="MF_01148"/>
    </source>
</evidence>
<feature type="transmembrane region" description="Helical" evidence="9">
    <location>
        <begin position="198"/>
        <end position="215"/>
    </location>
</feature>
<dbReference type="InterPro" id="IPR036526">
    <property type="entry name" value="C-N_Hydrolase_sf"/>
</dbReference>
<sequence length="503" mass="55089">MAFLQSLKSCARRFDKTTALLLGVLTTLGFAPFGLWPISLLALAALFALLQGTTIRRSALLGWLFAIGHFLSGIYWIYISTHIYGGAPAWLGVLLLLTLSAAYMAPWFALAMGLATWLRLWQRAVGWLALPALFLLAELARGTLVFDGFSWLSLGDISLDTPLQRLAPIIGVHGISAVLLVLAYALFKLLVGSRSQRVVAAVVLLSSATTFLLPGPEQWTQASGAPLKAAIIQGNVSQDLKWLPEMDLPTLLRYRGMTLEARDADLIVWPEAPLTQTYNLLKDEYLDPLSEQLAQNGTTLLAGMLIEEPPGSMHYFNSVIGLGAVQGRYDKHHLVPFGEYFPVPTWLRPMLDVLGTPYSDLSSSAADRPPFVVKGQRLGVVICFEDVFANEFRRSTDNAALIVSVTNDAWFGRSIAADHHLAMARMRSLETGRVTLRASNTGVSALIGPDGSLQARAGFFTQETLRVNAQPRSGRTPYVRWGDGPLWFAGALLVLLALFRRRV</sequence>
<dbReference type="Proteomes" id="UP000244248">
    <property type="component" value="Unassembled WGS sequence"/>
</dbReference>
<accession>A0A2T5MJF3</accession>
<dbReference type="GO" id="GO:0005886">
    <property type="term" value="C:plasma membrane"/>
    <property type="evidence" value="ECO:0007669"/>
    <property type="project" value="UniProtKB-SubCell"/>
</dbReference>
<comment type="caution">
    <text evidence="11">The sequence shown here is derived from an EMBL/GenBank/DDBJ whole genome shotgun (WGS) entry which is preliminary data.</text>
</comment>
<comment type="pathway">
    <text evidence="9">Protein modification; lipoprotein biosynthesis (N-acyl transfer).</text>
</comment>
<evidence type="ECO:0000259" key="10">
    <source>
        <dbReference type="PROSITE" id="PS50263"/>
    </source>
</evidence>
<dbReference type="AlphaFoldDB" id="A0A2T5MJF3"/>
<dbReference type="PANTHER" id="PTHR38686:SF1">
    <property type="entry name" value="APOLIPOPROTEIN N-ACYLTRANSFERASE"/>
    <property type="match status" value="1"/>
</dbReference>
<evidence type="ECO:0000256" key="3">
    <source>
        <dbReference type="ARBA" id="ARBA00022475"/>
    </source>
</evidence>
<feature type="transmembrane region" description="Helical" evidence="9">
    <location>
        <begin position="478"/>
        <end position="499"/>
    </location>
</feature>
<dbReference type="RefSeq" id="WP_107938403.1">
    <property type="nucleotide sequence ID" value="NZ_QANS01000001.1"/>
</dbReference>
<comment type="catalytic activity">
    <reaction evidence="9">
        <text>N-terminal S-1,2-diacyl-sn-glyceryl-L-cysteinyl-[lipoprotein] + a glycerophospholipid = N-acyl-S-1,2-diacyl-sn-glyceryl-L-cysteinyl-[lipoprotein] + a 2-acyl-sn-glycero-3-phospholipid + H(+)</text>
        <dbReference type="Rhea" id="RHEA:48228"/>
        <dbReference type="Rhea" id="RHEA-COMP:14681"/>
        <dbReference type="Rhea" id="RHEA-COMP:14684"/>
        <dbReference type="ChEBI" id="CHEBI:15378"/>
        <dbReference type="ChEBI" id="CHEBI:136912"/>
        <dbReference type="ChEBI" id="CHEBI:140656"/>
        <dbReference type="ChEBI" id="CHEBI:140657"/>
        <dbReference type="ChEBI" id="CHEBI:140660"/>
        <dbReference type="EC" id="2.3.1.269"/>
    </reaction>
</comment>
<comment type="similarity">
    <text evidence="2 9">Belongs to the CN hydrolase family. Apolipoprotein N-acyltransferase subfamily.</text>
</comment>
<keyword evidence="7 9" id="KW-0472">Membrane</keyword>
<keyword evidence="3 9" id="KW-1003">Cell membrane</keyword>
<feature type="transmembrane region" description="Helical" evidence="9">
    <location>
        <begin position="60"/>
        <end position="78"/>
    </location>
</feature>
<dbReference type="EMBL" id="QANS01000001">
    <property type="protein sequence ID" value="PTU32694.1"/>
    <property type="molecule type" value="Genomic_DNA"/>
</dbReference>
<protein>
    <recommendedName>
        <fullName evidence="9">Apolipoprotein N-acyltransferase</fullName>
        <shortName evidence="9">ALP N-acyltransferase</shortName>
        <ecNumber evidence="9">2.3.1.269</ecNumber>
    </recommendedName>
</protein>
<dbReference type="EC" id="2.3.1.269" evidence="9"/>
<comment type="subcellular location">
    <subcellularLocation>
        <location evidence="1 9">Cell membrane</location>
        <topology evidence="1 9">Multi-pass membrane protein</topology>
    </subcellularLocation>
</comment>
<feature type="domain" description="CN hydrolase" evidence="10">
    <location>
        <begin position="232"/>
        <end position="471"/>
    </location>
</feature>
<feature type="transmembrane region" description="Helical" evidence="9">
    <location>
        <begin position="125"/>
        <end position="146"/>
    </location>
</feature>
<dbReference type="HAMAP" id="MF_01148">
    <property type="entry name" value="Lnt"/>
    <property type="match status" value="1"/>
</dbReference>
<evidence type="ECO:0000256" key="7">
    <source>
        <dbReference type="ARBA" id="ARBA00023136"/>
    </source>
</evidence>
<dbReference type="NCBIfam" id="TIGR00546">
    <property type="entry name" value="lnt"/>
    <property type="match status" value="1"/>
</dbReference>
<dbReference type="Gene3D" id="3.60.110.10">
    <property type="entry name" value="Carbon-nitrogen hydrolase"/>
    <property type="match status" value="1"/>
</dbReference>
<name>A0A2T5MJF3_9GAMM</name>
<keyword evidence="5 9" id="KW-0812">Transmembrane</keyword>
<proteinExistence type="inferred from homology"/>
<keyword evidence="8 9" id="KW-0012">Acyltransferase</keyword>
<dbReference type="PANTHER" id="PTHR38686">
    <property type="entry name" value="APOLIPOPROTEIN N-ACYLTRANSFERASE"/>
    <property type="match status" value="1"/>
</dbReference>
<evidence type="ECO:0000256" key="5">
    <source>
        <dbReference type="ARBA" id="ARBA00022692"/>
    </source>
</evidence>
<comment type="function">
    <text evidence="9">Catalyzes the phospholipid dependent N-acylation of the N-terminal cysteine of apolipoprotein, the last step in lipoprotein maturation.</text>
</comment>
<evidence type="ECO:0000256" key="2">
    <source>
        <dbReference type="ARBA" id="ARBA00010065"/>
    </source>
</evidence>
<dbReference type="Pfam" id="PF00795">
    <property type="entry name" value="CN_hydrolase"/>
    <property type="match status" value="1"/>
</dbReference>
<dbReference type="OrthoDB" id="9804277at2"/>
<reference evidence="11 12" key="1">
    <citation type="submission" date="2018-04" db="EMBL/GenBank/DDBJ databases">
        <title>Novel species isolated from glacier.</title>
        <authorList>
            <person name="Liu Q."/>
            <person name="Xin Y.-H."/>
        </authorList>
    </citation>
    <scope>NUCLEOTIDE SEQUENCE [LARGE SCALE GENOMIC DNA]</scope>
    <source>
        <strain evidence="11 12">GT1R17</strain>
    </source>
</reference>
<evidence type="ECO:0000256" key="1">
    <source>
        <dbReference type="ARBA" id="ARBA00004651"/>
    </source>
</evidence>
<dbReference type="GO" id="GO:0042158">
    <property type="term" value="P:lipoprotein biosynthetic process"/>
    <property type="evidence" value="ECO:0007669"/>
    <property type="project" value="UniProtKB-UniRule"/>
</dbReference>
<dbReference type="UniPathway" id="UPA00666"/>
<dbReference type="CDD" id="cd07571">
    <property type="entry name" value="ALP_N-acyl_transferase"/>
    <property type="match status" value="1"/>
</dbReference>
<dbReference type="InterPro" id="IPR004563">
    <property type="entry name" value="Apolipo_AcylTrfase"/>
</dbReference>
<dbReference type="InterPro" id="IPR003010">
    <property type="entry name" value="C-N_Hydrolase"/>
</dbReference>
<evidence type="ECO:0000256" key="8">
    <source>
        <dbReference type="ARBA" id="ARBA00023315"/>
    </source>
</evidence>
<gene>
    <name evidence="9 11" type="primary">lnt</name>
    <name evidence="11" type="ORF">CJD38_00795</name>
</gene>
<evidence type="ECO:0000256" key="4">
    <source>
        <dbReference type="ARBA" id="ARBA00022679"/>
    </source>
</evidence>
<organism evidence="11 12">
    <name type="scientific">Stenotrophobium rhamnosiphilum</name>
    <dbReference type="NCBI Taxonomy" id="2029166"/>
    <lineage>
        <taxon>Bacteria</taxon>
        <taxon>Pseudomonadati</taxon>
        <taxon>Pseudomonadota</taxon>
        <taxon>Gammaproteobacteria</taxon>
        <taxon>Nevskiales</taxon>
        <taxon>Nevskiaceae</taxon>
        <taxon>Stenotrophobium</taxon>
    </lineage>
</organism>
<feature type="transmembrane region" description="Helical" evidence="9">
    <location>
        <begin position="20"/>
        <end position="48"/>
    </location>
</feature>